<protein>
    <submittedName>
        <fullName evidence="2">Uncharacterized protein</fullName>
    </submittedName>
</protein>
<dbReference type="Proteomes" id="UP001627154">
    <property type="component" value="Unassembled WGS sequence"/>
</dbReference>
<dbReference type="AlphaFoldDB" id="A0ABD2X2L1"/>
<sequence length="388" mass="44730">MAGESKTHNNRHKHYGLPEEGDPELLYDYLSKNLRTSYLRLKNNYEESEHIKVLKHLLTYIQIYNRRRPGDVERIYLEDFHNLQTVTEVEQVEFSGLSENLKDLAKEYSTLKTRGKLNRDIKLLITIDTKIYLTFLVELRPRLNISPQNLYLFALPKTPLINIRYPSAYVLLYRYARLCGAKNPKTLRATTLRKDLATKCIKLNLDDNELKDLAGFMGHHVNVYVSHYRKQLTGRDIPLFVKFLTAATGKFENQSYSKNNDENQSFIEDSMNDFAEGAGGAEGAGADDQNPNDNENGDEIVAAKKRPWNAGPGITDPHNNDGRSKKRRWNDRSINLILQKFPAYMQKRSNKAPSGQQIKDLVNEYPEAFVGRTVVAIKTWMHCQRGKY</sequence>
<reference evidence="2 3" key="1">
    <citation type="journal article" date="2024" name="bioRxiv">
        <title>A reference genome for Trichogramma kaykai: A tiny desert-dwelling parasitoid wasp with competing sex-ratio distorters.</title>
        <authorList>
            <person name="Culotta J."/>
            <person name="Lindsey A.R."/>
        </authorList>
    </citation>
    <scope>NUCLEOTIDE SEQUENCE [LARGE SCALE GENOMIC DNA]</scope>
    <source>
        <strain evidence="2 3">KSX58</strain>
    </source>
</reference>
<accession>A0ABD2X2L1</accession>
<proteinExistence type="predicted"/>
<organism evidence="2 3">
    <name type="scientific">Trichogramma kaykai</name>
    <dbReference type="NCBI Taxonomy" id="54128"/>
    <lineage>
        <taxon>Eukaryota</taxon>
        <taxon>Metazoa</taxon>
        <taxon>Ecdysozoa</taxon>
        <taxon>Arthropoda</taxon>
        <taxon>Hexapoda</taxon>
        <taxon>Insecta</taxon>
        <taxon>Pterygota</taxon>
        <taxon>Neoptera</taxon>
        <taxon>Endopterygota</taxon>
        <taxon>Hymenoptera</taxon>
        <taxon>Apocrita</taxon>
        <taxon>Proctotrupomorpha</taxon>
        <taxon>Chalcidoidea</taxon>
        <taxon>Trichogrammatidae</taxon>
        <taxon>Trichogramma</taxon>
    </lineage>
</organism>
<feature type="region of interest" description="Disordered" evidence="1">
    <location>
        <begin position="277"/>
        <end position="329"/>
    </location>
</feature>
<comment type="caution">
    <text evidence="2">The sequence shown here is derived from an EMBL/GenBank/DDBJ whole genome shotgun (WGS) entry which is preliminary data.</text>
</comment>
<evidence type="ECO:0000313" key="3">
    <source>
        <dbReference type="Proteomes" id="UP001627154"/>
    </source>
</evidence>
<dbReference type="EMBL" id="JBJJXI010000059">
    <property type="protein sequence ID" value="KAL3398984.1"/>
    <property type="molecule type" value="Genomic_DNA"/>
</dbReference>
<dbReference type="PANTHER" id="PTHR33480">
    <property type="entry name" value="SET DOMAIN-CONTAINING PROTEIN-RELATED"/>
    <property type="match status" value="1"/>
</dbReference>
<evidence type="ECO:0000313" key="2">
    <source>
        <dbReference type="EMBL" id="KAL3398984.1"/>
    </source>
</evidence>
<evidence type="ECO:0000256" key="1">
    <source>
        <dbReference type="SAM" id="MobiDB-lite"/>
    </source>
</evidence>
<name>A0ABD2X2L1_9HYME</name>
<dbReference type="PANTHER" id="PTHR33480:SF1">
    <property type="entry name" value="TYR RECOMBINASE DOMAIN-CONTAINING PROTEIN"/>
    <property type="match status" value="1"/>
</dbReference>
<keyword evidence="3" id="KW-1185">Reference proteome</keyword>
<gene>
    <name evidence="2" type="ORF">TKK_008069</name>
</gene>